<dbReference type="GO" id="GO:0016788">
    <property type="term" value="F:hydrolase activity, acting on ester bonds"/>
    <property type="evidence" value="ECO:0007669"/>
    <property type="project" value="InterPro"/>
</dbReference>
<keyword evidence="3" id="KW-1185">Reference proteome</keyword>
<dbReference type="Pfam" id="PF04185">
    <property type="entry name" value="Phosphoesterase"/>
    <property type="match status" value="1"/>
</dbReference>
<dbReference type="AlphaFoldDB" id="A0AAW1MLW8"/>
<proteinExistence type="predicted"/>
<name>A0AAW1MLW8_SAPOF</name>
<evidence type="ECO:0000313" key="2">
    <source>
        <dbReference type="EMBL" id="KAK9749075.1"/>
    </source>
</evidence>
<sequence>MANSSPDSNLNPNPIKTVVVLVMENRSFDHILGWMKQLHPELDGVSGPNEFSNPLNTSDPDSTRIHFGDGSVYVDPNPGHEFQDIFEQIYGEPWSEDSKQNKSHPTMQGFVQNANRIQPGMAETVMNGFKPELVPVYKELVTEFGVCDRWFSSAPAATHPNRLYIHSATSHGLTTNDNKKLDQGLPQRTIFDSLHESGFSFGIYYKSAPSTLYYRNLRKLKYLTKFHQFDLKFKHHCKEGKLPNYVVIEPNYFDLPDSPGDDDHPSHDVSRGQKFVKEVYEALRSSPQWNEMLFLIIYDEHGGFFDHVPTPVDGVPSPDGLPGPGPYSFGFDRLGVRVPAIFISPWIEPKTGDKIALFEFYRNYPNSIPATIKKLFNLNSFLTNRDAWAGTFESVLNRTTPRTDCPVTLPEPVTLRDIDANEHNKLSDFQEDLVQLAACLRGEHRKDDYPGKLLEGMTVGNAAKYCNSTFNTLLEECEKSRQNGVDDDSVIVVQSIEQDAVNKEHNVSKSFLHKLFSCLICDH</sequence>
<evidence type="ECO:0000256" key="1">
    <source>
        <dbReference type="ARBA" id="ARBA00022801"/>
    </source>
</evidence>
<dbReference type="PANTHER" id="PTHR31956:SF38">
    <property type="entry name" value="NON-SPECIFIC PHOSPHOLIPASE C3-LIKE"/>
    <property type="match status" value="1"/>
</dbReference>
<protein>
    <submittedName>
        <fullName evidence="2">Uncharacterized protein</fullName>
    </submittedName>
</protein>
<dbReference type="InterPro" id="IPR007312">
    <property type="entry name" value="Phosphoesterase"/>
</dbReference>
<accession>A0AAW1MLW8</accession>
<dbReference type="GO" id="GO:0009395">
    <property type="term" value="P:phospholipid catabolic process"/>
    <property type="evidence" value="ECO:0007669"/>
    <property type="project" value="TreeGrafter"/>
</dbReference>
<dbReference type="EMBL" id="JBDFQZ010000002">
    <property type="protein sequence ID" value="KAK9749075.1"/>
    <property type="molecule type" value="Genomic_DNA"/>
</dbReference>
<keyword evidence="1" id="KW-0378">Hydrolase</keyword>
<evidence type="ECO:0000313" key="3">
    <source>
        <dbReference type="Proteomes" id="UP001443914"/>
    </source>
</evidence>
<dbReference type="Proteomes" id="UP001443914">
    <property type="component" value="Unassembled WGS sequence"/>
</dbReference>
<gene>
    <name evidence="2" type="ORF">RND81_02G100600</name>
</gene>
<reference evidence="2" key="1">
    <citation type="submission" date="2024-03" db="EMBL/GenBank/DDBJ databases">
        <title>WGS assembly of Saponaria officinalis var. Norfolk2.</title>
        <authorList>
            <person name="Jenkins J."/>
            <person name="Shu S."/>
            <person name="Grimwood J."/>
            <person name="Barry K."/>
            <person name="Goodstein D."/>
            <person name="Schmutz J."/>
            <person name="Leebens-Mack J."/>
            <person name="Osbourn A."/>
        </authorList>
    </citation>
    <scope>NUCLEOTIDE SEQUENCE [LARGE SCALE GENOMIC DNA]</scope>
    <source>
        <strain evidence="2">JIC</strain>
    </source>
</reference>
<dbReference type="PANTHER" id="PTHR31956">
    <property type="entry name" value="NON-SPECIFIC PHOSPHOLIPASE C4-RELATED"/>
    <property type="match status" value="1"/>
</dbReference>
<organism evidence="2 3">
    <name type="scientific">Saponaria officinalis</name>
    <name type="common">Common soapwort</name>
    <name type="synonym">Lychnis saponaria</name>
    <dbReference type="NCBI Taxonomy" id="3572"/>
    <lineage>
        <taxon>Eukaryota</taxon>
        <taxon>Viridiplantae</taxon>
        <taxon>Streptophyta</taxon>
        <taxon>Embryophyta</taxon>
        <taxon>Tracheophyta</taxon>
        <taxon>Spermatophyta</taxon>
        <taxon>Magnoliopsida</taxon>
        <taxon>eudicotyledons</taxon>
        <taxon>Gunneridae</taxon>
        <taxon>Pentapetalae</taxon>
        <taxon>Caryophyllales</taxon>
        <taxon>Caryophyllaceae</taxon>
        <taxon>Caryophylleae</taxon>
        <taxon>Saponaria</taxon>
    </lineage>
</organism>
<dbReference type="InterPro" id="IPR017850">
    <property type="entry name" value="Alkaline_phosphatase_core_sf"/>
</dbReference>
<dbReference type="Gene3D" id="3.40.720.10">
    <property type="entry name" value="Alkaline Phosphatase, subunit A"/>
    <property type="match status" value="2"/>
</dbReference>
<comment type="caution">
    <text evidence="2">The sequence shown here is derived from an EMBL/GenBank/DDBJ whole genome shotgun (WGS) entry which is preliminary data.</text>
</comment>